<dbReference type="RefSeq" id="WP_201633794.1">
    <property type="nucleotide sequence ID" value="NZ_CP068046.1"/>
</dbReference>
<gene>
    <name evidence="3" type="ORF">JI748_00455</name>
</gene>
<keyword evidence="1" id="KW-1133">Transmembrane helix</keyword>
<dbReference type="Pfam" id="PF07811">
    <property type="entry name" value="TadE"/>
    <property type="match status" value="1"/>
</dbReference>
<reference evidence="3 4" key="1">
    <citation type="submission" date="2021-01" db="EMBL/GenBank/DDBJ databases">
        <title>Genome seq and assembly of Devosia sp. LEGU1.</title>
        <authorList>
            <person name="Chhetri G."/>
        </authorList>
    </citation>
    <scope>NUCLEOTIDE SEQUENCE [LARGE SCALE GENOMIC DNA]</scope>
    <source>
        <strain evidence="3 4">LEGU1</strain>
    </source>
</reference>
<sequence length="172" mass="18543">MSMMPRTFRHDQQGASIIEFALMAPILLALLLGAVTLFDLFRNLQSVEKATFTVGDMMSRELAMDQTKLASMLTLVKKMVPTASDGGLRVSSVTKTGGNLHVNWSKPVGSSIPTTPVSTANLPAIAEGDTVLITESFVPHRAFVDTFGLDAVVFSASAVHRPRFVNSMSFPN</sequence>
<keyword evidence="1" id="KW-0472">Membrane</keyword>
<evidence type="ECO:0000313" key="4">
    <source>
        <dbReference type="Proteomes" id="UP000595857"/>
    </source>
</evidence>
<feature type="domain" description="TadE-like" evidence="2">
    <location>
        <begin position="14"/>
        <end position="51"/>
    </location>
</feature>
<evidence type="ECO:0000259" key="2">
    <source>
        <dbReference type="Pfam" id="PF07811"/>
    </source>
</evidence>
<keyword evidence="4" id="KW-1185">Reference proteome</keyword>
<accession>A0ABX7C5J0</accession>
<feature type="transmembrane region" description="Helical" evidence="1">
    <location>
        <begin position="20"/>
        <end position="41"/>
    </location>
</feature>
<proteinExistence type="predicted"/>
<dbReference type="InterPro" id="IPR012495">
    <property type="entry name" value="TadE-like_dom"/>
</dbReference>
<evidence type="ECO:0000256" key="1">
    <source>
        <dbReference type="SAM" id="Phobius"/>
    </source>
</evidence>
<name>A0ABX7C5J0_9HYPH</name>
<evidence type="ECO:0000313" key="3">
    <source>
        <dbReference type="EMBL" id="QQR39528.1"/>
    </source>
</evidence>
<keyword evidence="1" id="KW-0812">Transmembrane</keyword>
<dbReference type="Proteomes" id="UP000595857">
    <property type="component" value="Chromosome"/>
</dbReference>
<organism evidence="3 4">
    <name type="scientific">Devosia rhizoryzae</name>
    <dbReference type="NCBI Taxonomy" id="2774137"/>
    <lineage>
        <taxon>Bacteria</taxon>
        <taxon>Pseudomonadati</taxon>
        <taxon>Pseudomonadota</taxon>
        <taxon>Alphaproteobacteria</taxon>
        <taxon>Hyphomicrobiales</taxon>
        <taxon>Devosiaceae</taxon>
        <taxon>Devosia</taxon>
    </lineage>
</organism>
<dbReference type="EMBL" id="CP068046">
    <property type="protein sequence ID" value="QQR39528.1"/>
    <property type="molecule type" value="Genomic_DNA"/>
</dbReference>
<protein>
    <submittedName>
        <fullName evidence="3">Pilus assembly protein</fullName>
    </submittedName>
</protein>